<dbReference type="GO" id="GO:0005164">
    <property type="term" value="F:tumor necrosis factor receptor binding"/>
    <property type="evidence" value="ECO:0007669"/>
    <property type="project" value="InterPro"/>
</dbReference>
<dbReference type="SUPFAM" id="SSF49599">
    <property type="entry name" value="TRAF domain-like"/>
    <property type="match status" value="3"/>
</dbReference>
<evidence type="ECO:0000256" key="17">
    <source>
        <dbReference type="PROSITE-ProRule" id="PRU00207"/>
    </source>
</evidence>
<sequence length="778" mass="86586">MDNNTCREGSFPYLPPNTGQNVTSPGSSGYLSTASSSHHSVQASNSSPFWSGIEGQAPGFTRFQPASGGASSLSANNFLPHRSSAPVETGLLYFTDSLPMASNSSWPGNGQPGGATSLATNTGAWSAPTTGQFPATTAGNRDSGSSSSSGSQNSAGSDYSYIFDNEEGWDLVFVPHRSEKFDCPICLLVLREPMQTECGHRFCRACILKWLRESESRCPVDNQPLEERQLFPDNFAKREILVLNVKCPNHTKGCDQIVVLKHLQTHLENCIFSLTPCPNECTSVLMRGRLSEHLQNQCPKRIIRCSLCQSEFVAEKKQDHQLDCPEAIINCPSCELQLKRQLLTQHLNTECKKALTRCQYQLLGCPYEGERQSLEDHENSQLAYHMGLINLSIIRLFTLLGINPRNLQSAHRPSSLNYQPTEGSASSGAASYPSYFVNPKESMNLLQHLFQSLNLTPSDLNNVAVSGVNVTQSSTRIGSSVESLQSSGMNVLHTSPGSVSIATAQNMHIPVSQAQESRQITEEEQQNDSERVSSNLLRYQTLSYTSEPSNRQDNEVPMMSVSENQLHTMKCQNDIQDESLARHDQQLLDLAHQKDLHERVIRDLKMKVRSLENTIQDMEGRCGNGVYVWRIKNYLKLRREAEKGEVTAIHSSSFYSSYYGYKLCIRVNLNGVDAAKGTHLSLFIHFMQGEYDDLLEWPFSGRIVLTIIDQNPICEMRNNISETLMSKPNLAAFQRPVSTRNHKGFGYMEFLPLNVIDGSTFVRNDTLIIKATVIPSNM</sequence>
<feature type="zinc finger region" description="TRAF-type" evidence="17">
    <location>
        <begin position="320"/>
        <end position="375"/>
    </location>
</feature>
<organism evidence="24">
    <name type="scientific">Cyclina sinensis</name>
    <name type="common">Venus clam</name>
    <dbReference type="NCBI Taxonomy" id="120566"/>
    <lineage>
        <taxon>Eukaryota</taxon>
        <taxon>Metazoa</taxon>
        <taxon>Spiralia</taxon>
        <taxon>Lophotrochozoa</taxon>
        <taxon>Mollusca</taxon>
        <taxon>Bivalvia</taxon>
        <taxon>Autobranchia</taxon>
        <taxon>Heteroconchia</taxon>
        <taxon>Euheterodonta</taxon>
        <taxon>Imparidentia</taxon>
        <taxon>Neoheterodontei</taxon>
        <taxon>Venerida</taxon>
        <taxon>Veneroidea</taxon>
        <taxon>Veneridae</taxon>
        <taxon>Cyclina</taxon>
    </lineage>
</organism>
<dbReference type="GO" id="GO:0141124">
    <property type="term" value="P:intracellular signaling cassette"/>
    <property type="evidence" value="ECO:0007669"/>
    <property type="project" value="UniProtKB-ARBA"/>
</dbReference>
<dbReference type="Gene3D" id="3.30.40.10">
    <property type="entry name" value="Zinc/RING finger domain, C3HC4 (zinc finger)"/>
    <property type="match status" value="3"/>
</dbReference>
<evidence type="ECO:0000256" key="14">
    <source>
        <dbReference type="ARBA" id="ARBA00022833"/>
    </source>
</evidence>
<feature type="compositionally biased region" description="Low complexity" evidence="19">
    <location>
        <begin position="143"/>
        <end position="154"/>
    </location>
</feature>
<dbReference type="CDD" id="cd16643">
    <property type="entry name" value="mRING-HC-C3HC3D_TRAF6"/>
    <property type="match status" value="1"/>
</dbReference>
<dbReference type="PROSITE" id="PS00518">
    <property type="entry name" value="ZF_RING_1"/>
    <property type="match status" value="1"/>
</dbReference>
<evidence type="ECO:0000256" key="13">
    <source>
        <dbReference type="ARBA" id="ARBA00022786"/>
    </source>
</evidence>
<dbReference type="GO" id="GO:0008270">
    <property type="term" value="F:zinc ion binding"/>
    <property type="evidence" value="ECO:0007669"/>
    <property type="project" value="UniProtKB-KW"/>
</dbReference>
<feature type="coiled-coil region" evidence="18">
    <location>
        <begin position="594"/>
        <end position="621"/>
    </location>
</feature>
<feature type="region of interest" description="Disordered" evidence="19">
    <location>
        <begin position="1"/>
        <end position="50"/>
    </location>
</feature>
<keyword evidence="13" id="KW-0833">Ubl conjugation pathway</keyword>
<dbReference type="FunFam" id="3.30.40.10:FF:000179">
    <property type="entry name" value="TNF receptor-associated factor"/>
    <property type="match status" value="1"/>
</dbReference>
<dbReference type="PROSITE" id="PS50144">
    <property type="entry name" value="MATH"/>
    <property type="match status" value="1"/>
</dbReference>
<dbReference type="InterPro" id="IPR003613">
    <property type="entry name" value="Ubox_domain"/>
</dbReference>
<evidence type="ECO:0000256" key="1">
    <source>
        <dbReference type="ARBA" id="ARBA00000900"/>
    </source>
</evidence>
<dbReference type="SMART" id="SM00184">
    <property type="entry name" value="RING"/>
    <property type="match status" value="1"/>
</dbReference>
<feature type="region of interest" description="Disordered" evidence="19">
    <location>
        <begin position="104"/>
        <end position="154"/>
    </location>
</feature>
<dbReference type="InterPro" id="IPR027139">
    <property type="entry name" value="TRAF6_RING-HC"/>
</dbReference>
<dbReference type="GO" id="GO:0005811">
    <property type="term" value="C:lipid droplet"/>
    <property type="evidence" value="ECO:0007669"/>
    <property type="project" value="UniProtKB-SubCell"/>
</dbReference>
<dbReference type="InterPro" id="IPR013083">
    <property type="entry name" value="Znf_RING/FYVE/PHD"/>
</dbReference>
<evidence type="ECO:0000256" key="15">
    <source>
        <dbReference type="ARBA" id="ARBA00023242"/>
    </source>
</evidence>
<evidence type="ECO:0000256" key="19">
    <source>
        <dbReference type="SAM" id="MobiDB-lite"/>
    </source>
</evidence>
<keyword evidence="12 17" id="KW-0863">Zinc-finger</keyword>
<dbReference type="AlphaFoldDB" id="A0A1I7P0N3"/>
<dbReference type="InterPro" id="IPR001841">
    <property type="entry name" value="Znf_RING"/>
</dbReference>
<keyword evidence="11" id="KW-0677">Repeat</keyword>
<evidence type="ECO:0000256" key="11">
    <source>
        <dbReference type="ARBA" id="ARBA00022737"/>
    </source>
</evidence>
<feature type="compositionally biased region" description="Polar residues" evidence="19">
    <location>
        <begin position="117"/>
        <end position="142"/>
    </location>
</feature>
<dbReference type="InterPro" id="IPR017907">
    <property type="entry name" value="Znf_RING_CS"/>
</dbReference>
<comment type="subcellular location">
    <subcellularLocation>
        <location evidence="4">Cytoplasm</location>
        <location evidence="4">Cell cortex</location>
    </subcellularLocation>
    <subcellularLocation>
        <location evidence="3">Lipid droplet</location>
    </subcellularLocation>
    <subcellularLocation>
        <location evidence="2">Nucleus</location>
    </subcellularLocation>
</comment>
<dbReference type="SUPFAM" id="SSF57850">
    <property type="entry name" value="RING/U-box"/>
    <property type="match status" value="1"/>
</dbReference>
<evidence type="ECO:0000259" key="20">
    <source>
        <dbReference type="PROSITE" id="PS50089"/>
    </source>
</evidence>
<feature type="domain" description="RING-type" evidence="20">
    <location>
        <begin position="183"/>
        <end position="222"/>
    </location>
</feature>
<feature type="compositionally biased region" description="Low complexity" evidence="19">
    <location>
        <begin position="24"/>
        <end position="47"/>
    </location>
</feature>
<dbReference type="GO" id="GO:0031663">
    <property type="term" value="P:lipopolysaccharide-mediated signaling pathway"/>
    <property type="evidence" value="ECO:0007669"/>
    <property type="project" value="TreeGrafter"/>
</dbReference>
<dbReference type="GO" id="GO:0005938">
    <property type="term" value="C:cell cortex"/>
    <property type="evidence" value="ECO:0007669"/>
    <property type="project" value="UniProtKB-SubCell"/>
</dbReference>
<dbReference type="InterPro" id="IPR008974">
    <property type="entry name" value="TRAF-like"/>
</dbReference>
<dbReference type="PROSITE" id="PS50089">
    <property type="entry name" value="ZF_RING_2"/>
    <property type="match status" value="1"/>
</dbReference>
<evidence type="ECO:0000259" key="23">
    <source>
        <dbReference type="PROSITE" id="PS51698"/>
    </source>
</evidence>
<evidence type="ECO:0000256" key="12">
    <source>
        <dbReference type="ARBA" id="ARBA00022771"/>
    </source>
</evidence>
<feature type="domain" description="U-box" evidence="23">
    <location>
        <begin position="176"/>
        <end position="250"/>
    </location>
</feature>
<evidence type="ECO:0000256" key="3">
    <source>
        <dbReference type="ARBA" id="ARBA00004502"/>
    </source>
</evidence>
<feature type="domain" description="MATH" evidence="21">
    <location>
        <begin position="624"/>
        <end position="773"/>
    </location>
</feature>
<feature type="domain" description="TRAF-type" evidence="22">
    <location>
        <begin position="320"/>
        <end position="375"/>
    </location>
</feature>
<keyword evidence="9" id="KW-0808">Transferase</keyword>
<dbReference type="PROSITE" id="PS51698">
    <property type="entry name" value="U_BOX"/>
    <property type="match status" value="1"/>
</dbReference>
<evidence type="ECO:0000256" key="9">
    <source>
        <dbReference type="ARBA" id="ARBA00022679"/>
    </source>
</evidence>
<dbReference type="SMR" id="A0A1I7P0N3"/>
<evidence type="ECO:0000256" key="10">
    <source>
        <dbReference type="ARBA" id="ARBA00022723"/>
    </source>
</evidence>
<dbReference type="InterPro" id="IPR001293">
    <property type="entry name" value="Znf_TRAF"/>
</dbReference>
<evidence type="ECO:0000256" key="7">
    <source>
        <dbReference type="ARBA" id="ARBA00022490"/>
    </source>
</evidence>
<keyword evidence="8" id="KW-0551">Lipid droplet</keyword>
<dbReference type="PROSITE" id="PS50145">
    <property type="entry name" value="ZF_TRAF"/>
    <property type="match status" value="2"/>
</dbReference>
<reference evidence="24" key="1">
    <citation type="submission" date="2014-10" db="EMBL/GenBank/DDBJ databases">
        <title>Cyclina sinensis TNF receptor-associated factor 6.</title>
        <authorList>
            <person name="Pan B."/>
            <person name="Zhang H."/>
            <person name="Wei X."/>
        </authorList>
    </citation>
    <scope>NUCLEOTIDE SEQUENCE</scope>
    <source>
        <tissue evidence="24">Blood</tissue>
    </source>
</reference>
<feature type="zinc finger region" description="TRAF-type" evidence="17">
    <location>
        <begin position="265"/>
        <end position="318"/>
    </location>
</feature>
<dbReference type="PANTHER" id="PTHR10131:SF152">
    <property type="entry name" value="TNF RECEPTOR-ASSOCIATED FACTOR 6"/>
    <property type="match status" value="1"/>
</dbReference>
<gene>
    <name evidence="24" type="primary">TNF</name>
</gene>
<dbReference type="InterPro" id="IPR049342">
    <property type="entry name" value="TRAF1-6_MATH_dom"/>
</dbReference>
<dbReference type="Pfam" id="PF21355">
    <property type="entry name" value="TRAF-mep_MATH"/>
    <property type="match status" value="1"/>
</dbReference>
<keyword evidence="15" id="KW-0539">Nucleus</keyword>
<evidence type="ECO:0000259" key="21">
    <source>
        <dbReference type="PROSITE" id="PS50144"/>
    </source>
</evidence>
<comment type="similarity">
    <text evidence="5">Belongs to the TNF receptor-associated factor family. A subfamily.</text>
</comment>
<feature type="domain" description="TRAF-type" evidence="22">
    <location>
        <begin position="265"/>
        <end position="318"/>
    </location>
</feature>
<dbReference type="GO" id="GO:0016567">
    <property type="term" value="P:protein ubiquitination"/>
    <property type="evidence" value="ECO:0007669"/>
    <property type="project" value="UniProtKB-UniPathway"/>
</dbReference>
<dbReference type="GO" id="GO:0061630">
    <property type="term" value="F:ubiquitin protein ligase activity"/>
    <property type="evidence" value="ECO:0007669"/>
    <property type="project" value="UniProtKB-EC"/>
</dbReference>
<dbReference type="InterPro" id="IPR002083">
    <property type="entry name" value="MATH/TRAF_dom"/>
</dbReference>
<protein>
    <recommendedName>
        <fullName evidence="6">RING-type E3 ubiquitin transferase</fullName>
        <ecNumber evidence="6">2.3.2.27</ecNumber>
    </recommendedName>
    <alternativeName>
        <fullName evidence="16">E3 ubiquitin-protein ligase TRAF6</fullName>
    </alternativeName>
</protein>
<keyword evidence="7" id="KW-0963">Cytoplasm</keyword>
<evidence type="ECO:0000256" key="8">
    <source>
        <dbReference type="ARBA" id="ARBA00022677"/>
    </source>
</evidence>
<dbReference type="UniPathway" id="UPA00143"/>
<dbReference type="EC" id="2.3.2.27" evidence="6"/>
<feature type="region of interest" description="Disordered" evidence="19">
    <location>
        <begin position="410"/>
        <end position="429"/>
    </location>
</feature>
<evidence type="ECO:0000256" key="5">
    <source>
        <dbReference type="ARBA" id="ARBA00006608"/>
    </source>
</evidence>
<dbReference type="GO" id="GO:0005634">
    <property type="term" value="C:nucleus"/>
    <property type="evidence" value="ECO:0007669"/>
    <property type="project" value="UniProtKB-SubCell"/>
</dbReference>
<dbReference type="GO" id="GO:0043122">
    <property type="term" value="P:regulation of canonical NF-kappaB signal transduction"/>
    <property type="evidence" value="ECO:0007669"/>
    <property type="project" value="TreeGrafter"/>
</dbReference>
<keyword evidence="18" id="KW-0175">Coiled coil</keyword>
<dbReference type="EMBL" id="KP067203">
    <property type="protein sequence ID" value="ALA55871.1"/>
    <property type="molecule type" value="mRNA"/>
</dbReference>
<name>A0A1I7P0N3_CYCSN</name>
<dbReference type="SMART" id="SM00061">
    <property type="entry name" value="MATH"/>
    <property type="match status" value="1"/>
</dbReference>
<accession>A0A1I7P0N3</accession>
<evidence type="ECO:0000256" key="18">
    <source>
        <dbReference type="SAM" id="Coils"/>
    </source>
</evidence>
<evidence type="ECO:0000256" key="6">
    <source>
        <dbReference type="ARBA" id="ARBA00012483"/>
    </source>
</evidence>
<dbReference type="Pfam" id="PF02176">
    <property type="entry name" value="zf-TRAF"/>
    <property type="match status" value="1"/>
</dbReference>
<evidence type="ECO:0000256" key="16">
    <source>
        <dbReference type="ARBA" id="ARBA00030810"/>
    </source>
</evidence>
<evidence type="ECO:0000313" key="24">
    <source>
        <dbReference type="EMBL" id="ALA55871.1"/>
    </source>
</evidence>
<dbReference type="Pfam" id="PF13923">
    <property type="entry name" value="zf-C3HC4_2"/>
    <property type="match status" value="1"/>
</dbReference>
<dbReference type="PANTHER" id="PTHR10131">
    <property type="entry name" value="TNF RECEPTOR ASSOCIATED FACTOR"/>
    <property type="match status" value="1"/>
</dbReference>
<keyword evidence="24" id="KW-0675">Receptor</keyword>
<dbReference type="Gene3D" id="2.60.210.10">
    <property type="entry name" value="Apoptosis, Tumor Necrosis Factor Receptor Associated Protein 2, Chain A"/>
    <property type="match status" value="1"/>
</dbReference>
<keyword evidence="14 17" id="KW-0862">Zinc</keyword>
<evidence type="ECO:0000256" key="2">
    <source>
        <dbReference type="ARBA" id="ARBA00004123"/>
    </source>
</evidence>
<dbReference type="GO" id="GO:0045087">
    <property type="term" value="P:innate immune response"/>
    <property type="evidence" value="ECO:0007669"/>
    <property type="project" value="TreeGrafter"/>
</dbReference>
<proteinExistence type="evidence at transcript level"/>
<evidence type="ECO:0000259" key="22">
    <source>
        <dbReference type="PROSITE" id="PS50145"/>
    </source>
</evidence>
<comment type="catalytic activity">
    <reaction evidence="1">
        <text>S-ubiquitinyl-[E2 ubiquitin-conjugating enzyme]-L-cysteine + [acceptor protein]-L-lysine = [E2 ubiquitin-conjugating enzyme]-L-cysteine + N(6)-ubiquitinyl-[acceptor protein]-L-lysine.</text>
        <dbReference type="EC" id="2.3.2.27"/>
    </reaction>
</comment>
<dbReference type="SMART" id="SM00504">
    <property type="entry name" value="Ubox"/>
    <property type="match status" value="1"/>
</dbReference>
<keyword evidence="10 17" id="KW-0479">Metal-binding</keyword>
<evidence type="ECO:0000256" key="4">
    <source>
        <dbReference type="ARBA" id="ARBA00004544"/>
    </source>
</evidence>
<feature type="compositionally biased region" description="Polar residues" evidence="19">
    <location>
        <begin position="410"/>
        <end position="422"/>
    </location>
</feature>